<keyword evidence="4" id="KW-1185">Reference proteome</keyword>
<evidence type="ECO:0000256" key="1">
    <source>
        <dbReference type="PROSITE-ProRule" id="PRU00266"/>
    </source>
</evidence>
<protein>
    <submittedName>
        <fullName evidence="3">Double-stranded RNA binding motif-containing protein</fullName>
    </submittedName>
</protein>
<evidence type="ECO:0000313" key="4">
    <source>
        <dbReference type="Proteomes" id="UP001321479"/>
    </source>
</evidence>
<dbReference type="EMBL" id="AP024483">
    <property type="protein sequence ID" value="BCS82962.1"/>
    <property type="molecule type" value="Genomic_DNA"/>
</dbReference>
<dbReference type="Gene3D" id="3.30.160.20">
    <property type="match status" value="1"/>
</dbReference>
<dbReference type="PROSITE" id="PS50137">
    <property type="entry name" value="DS_RBD"/>
    <property type="match status" value="1"/>
</dbReference>
<evidence type="ECO:0000259" key="2">
    <source>
        <dbReference type="PROSITE" id="PS50137"/>
    </source>
</evidence>
<keyword evidence="1" id="KW-0694">RNA-binding</keyword>
<organism evidence="3 4">
    <name type="scientific">Cotonvirus japonicus</name>
    <dbReference type="NCBI Taxonomy" id="2811091"/>
    <lineage>
        <taxon>Viruses</taxon>
        <taxon>Varidnaviria</taxon>
        <taxon>Bamfordvirae</taxon>
        <taxon>Nucleocytoviricota</taxon>
        <taxon>Megaviricetes</taxon>
        <taxon>Imitervirales</taxon>
        <taxon>Mimiviridae</taxon>
        <taxon>Megamimivirinae</taxon>
        <taxon>Cotonvirus</taxon>
        <taxon>Cotonvirus japonicum</taxon>
    </lineage>
</organism>
<dbReference type="Proteomes" id="UP001321479">
    <property type="component" value="Segment"/>
</dbReference>
<dbReference type="GeneID" id="80558167"/>
<dbReference type="Pfam" id="PF00035">
    <property type="entry name" value="dsrm"/>
    <property type="match status" value="1"/>
</dbReference>
<dbReference type="InterPro" id="IPR014720">
    <property type="entry name" value="dsRBD_dom"/>
</dbReference>
<name>A0ABM7NS28_9VIRU</name>
<proteinExistence type="predicted"/>
<dbReference type="SUPFAM" id="SSF54768">
    <property type="entry name" value="dsRNA-binding domain-like"/>
    <property type="match status" value="1"/>
</dbReference>
<reference evidence="3 4" key="1">
    <citation type="submission" date="2021-02" db="EMBL/GenBank/DDBJ databases">
        <title>Cotonvirus japonicus, which uses Golgi apparatus of host cells for its virion factory, phylogenetically links tailed tupanvirus and icosahedral mimivirus.</title>
        <authorList>
            <person name="Takahashi H."/>
            <person name="Fukaya S."/>
            <person name="Song C."/>
            <person name="Murata K."/>
            <person name="Takemura M."/>
        </authorList>
    </citation>
    <scope>NUCLEOTIDE SEQUENCE [LARGE SCALE GENOMIC DNA]</scope>
</reference>
<sequence>MSLSNKNKLQEFCQKNKLEFPIYESISNGESHSPSWTSSVVVKINDRIIRVESITASNTKADSEKHVASIMLEKLTNRSKKNNESNKSLNKSLKQKPLKIIGEKKTCKNNSRTNNILCLIDDDEEITTPDKNLFMNNILSKNITDIYIIDLENRPQLNINARPNCIYFGFINAIHHSVKKYMSWHQCDSDDIMREIQTHENNKLLYCIDGGTPDLADHFMTVMSYPILDFVFEYFVFGKNCMDKKDVIIHVISGDHAGWCTRFCLEKVIKWKNLTHIKINNAGTIQ</sequence>
<feature type="domain" description="DRBM" evidence="2">
    <location>
        <begin position="4"/>
        <end position="77"/>
    </location>
</feature>
<dbReference type="SMART" id="SM00358">
    <property type="entry name" value="DSRM"/>
    <property type="match status" value="1"/>
</dbReference>
<evidence type="ECO:0000313" key="3">
    <source>
        <dbReference type="EMBL" id="BCS82962.1"/>
    </source>
</evidence>
<accession>A0ABM7NS28</accession>
<dbReference type="RefSeq" id="YP_010841570.1">
    <property type="nucleotide sequence ID" value="NC_079139.1"/>
</dbReference>